<reference evidence="2 3" key="1">
    <citation type="submission" date="2018-09" db="EMBL/GenBank/DDBJ databases">
        <authorList>
            <person name="Li J."/>
        </authorList>
    </citation>
    <scope>NUCLEOTIDE SEQUENCE [LARGE SCALE GENOMIC DNA]</scope>
    <source>
        <strain evidence="2 3">2129</strain>
    </source>
</reference>
<gene>
    <name evidence="2" type="ORF">D5R93_03360</name>
</gene>
<keyword evidence="3" id="KW-1185">Reference proteome</keyword>
<proteinExistence type="predicted"/>
<dbReference type="Proteomes" id="UP000273001">
    <property type="component" value="Chromosome"/>
</dbReference>
<organism evidence="2 3">
    <name type="scientific">Actinomyces lilanjuaniae</name>
    <dbReference type="NCBI Taxonomy" id="2321394"/>
    <lineage>
        <taxon>Bacteria</taxon>
        <taxon>Bacillati</taxon>
        <taxon>Actinomycetota</taxon>
        <taxon>Actinomycetes</taxon>
        <taxon>Actinomycetales</taxon>
        <taxon>Actinomycetaceae</taxon>
        <taxon>Actinomyces</taxon>
    </lineage>
</organism>
<evidence type="ECO:0000313" key="3">
    <source>
        <dbReference type="Proteomes" id="UP000273001"/>
    </source>
</evidence>
<feature type="region of interest" description="Disordered" evidence="1">
    <location>
        <begin position="1"/>
        <end position="40"/>
    </location>
</feature>
<evidence type="ECO:0000256" key="1">
    <source>
        <dbReference type="SAM" id="MobiDB-lite"/>
    </source>
</evidence>
<protein>
    <submittedName>
        <fullName evidence="2">Uncharacterized protein</fullName>
    </submittedName>
</protein>
<feature type="compositionally biased region" description="Basic and acidic residues" evidence="1">
    <location>
        <begin position="13"/>
        <end position="36"/>
    </location>
</feature>
<name>A0ABN5PM68_9ACTO</name>
<sequence length="136" mass="14518">MPSARWAGPWAREGGHTGPADHRHARGGDRAVHHDGCLAGPRARWPQEAADAAEDGLGLPEEAGRLGAELLATALRLGHNQTCLVVSRPRLLAAAGRLGQPGPQALREAQERVGRLSRSRCPEHMARLLEGLSGWL</sequence>
<accession>A0ABN5PM68</accession>
<evidence type="ECO:0000313" key="2">
    <source>
        <dbReference type="EMBL" id="AYD89338.1"/>
    </source>
</evidence>
<dbReference type="EMBL" id="CP032514">
    <property type="protein sequence ID" value="AYD89338.1"/>
    <property type="molecule type" value="Genomic_DNA"/>
</dbReference>